<dbReference type="Pfam" id="PF00106">
    <property type="entry name" value="adh_short"/>
    <property type="match status" value="1"/>
</dbReference>
<comment type="caution">
    <text evidence="3">The sequence shown here is derived from an EMBL/GenBank/DDBJ whole genome shotgun (WGS) entry which is preliminary data.</text>
</comment>
<dbReference type="AlphaFoldDB" id="A0A8H7U1T4"/>
<evidence type="ECO:0000256" key="1">
    <source>
        <dbReference type="ARBA" id="ARBA00006484"/>
    </source>
</evidence>
<organism evidence="3 4">
    <name type="scientific">Rhodonia placenta</name>
    <dbReference type="NCBI Taxonomy" id="104341"/>
    <lineage>
        <taxon>Eukaryota</taxon>
        <taxon>Fungi</taxon>
        <taxon>Dikarya</taxon>
        <taxon>Basidiomycota</taxon>
        <taxon>Agaricomycotina</taxon>
        <taxon>Agaricomycetes</taxon>
        <taxon>Polyporales</taxon>
        <taxon>Adustoporiaceae</taxon>
        <taxon>Rhodonia</taxon>
    </lineage>
</organism>
<evidence type="ECO:0000313" key="3">
    <source>
        <dbReference type="EMBL" id="KAF9814258.1"/>
    </source>
</evidence>
<dbReference type="EMBL" id="JADOXO010000090">
    <property type="protein sequence ID" value="KAF9814258.1"/>
    <property type="molecule type" value="Genomic_DNA"/>
</dbReference>
<dbReference type="PANTHER" id="PTHR43669">
    <property type="entry name" value="5-KETO-D-GLUCONATE 5-REDUCTASE"/>
    <property type="match status" value="1"/>
</dbReference>
<dbReference type="GO" id="GO:0016491">
    <property type="term" value="F:oxidoreductase activity"/>
    <property type="evidence" value="ECO:0007669"/>
    <property type="project" value="UniProtKB-KW"/>
</dbReference>
<name>A0A8H7U1T4_9APHY</name>
<sequence>MPIHTGADFVTTVRHDTYPAIDPAKADLSGKVILITGASKGIGKAIAIAFAQAGASGLVLFARSDMSAATAACEAAARPGQDLKVLAISVDTTDAAQVANALAKVKTAFGRLDILVNNAGYMEHYKLIHEQDPEEWWKPFEVNLRGTYLVTRAFLPLLIECGGERTIINMSSVAAHMIHPAFSAYLSFLWTSILLNGLKVGDTSMARCRIDHLGVLEADESVTLFSPNSLRVERPMSHTQQADTNSRRLISELLPY</sequence>
<accession>A0A8H7U1T4</accession>
<dbReference type="CDD" id="cd05233">
    <property type="entry name" value="SDR_c"/>
    <property type="match status" value="1"/>
</dbReference>
<dbReference type="InterPro" id="IPR036291">
    <property type="entry name" value="NAD(P)-bd_dom_sf"/>
</dbReference>
<dbReference type="Proteomes" id="UP000639403">
    <property type="component" value="Unassembled WGS sequence"/>
</dbReference>
<dbReference type="InterPro" id="IPR002347">
    <property type="entry name" value="SDR_fam"/>
</dbReference>
<gene>
    <name evidence="3" type="ORF">IEO21_05197</name>
</gene>
<comment type="similarity">
    <text evidence="1">Belongs to the short-chain dehydrogenases/reductases (SDR) family.</text>
</comment>
<protein>
    <submittedName>
        <fullName evidence="3">Uncharacterized protein</fullName>
    </submittedName>
</protein>
<reference evidence="3" key="1">
    <citation type="submission" date="2020-11" db="EMBL/GenBank/DDBJ databases">
        <authorList>
            <person name="Koelle M."/>
            <person name="Horta M.A.C."/>
            <person name="Nowrousian M."/>
            <person name="Ohm R.A."/>
            <person name="Benz P."/>
            <person name="Pilgard A."/>
        </authorList>
    </citation>
    <scope>NUCLEOTIDE SEQUENCE</scope>
    <source>
        <strain evidence="3">FPRL280</strain>
    </source>
</reference>
<evidence type="ECO:0000256" key="2">
    <source>
        <dbReference type="ARBA" id="ARBA00023002"/>
    </source>
</evidence>
<dbReference type="PANTHER" id="PTHR43669:SF3">
    <property type="entry name" value="ALCOHOL DEHYDROGENASE, PUTATIVE (AFU_ORTHOLOGUE AFUA_3G03445)-RELATED"/>
    <property type="match status" value="1"/>
</dbReference>
<proteinExistence type="inferred from homology"/>
<dbReference type="PRINTS" id="PR00081">
    <property type="entry name" value="GDHRDH"/>
</dbReference>
<dbReference type="SUPFAM" id="SSF51735">
    <property type="entry name" value="NAD(P)-binding Rossmann-fold domains"/>
    <property type="match status" value="1"/>
</dbReference>
<evidence type="ECO:0000313" key="4">
    <source>
        <dbReference type="Proteomes" id="UP000639403"/>
    </source>
</evidence>
<dbReference type="Gene3D" id="3.40.50.720">
    <property type="entry name" value="NAD(P)-binding Rossmann-like Domain"/>
    <property type="match status" value="1"/>
</dbReference>
<keyword evidence="2" id="KW-0560">Oxidoreductase</keyword>
<reference evidence="3" key="2">
    <citation type="journal article" name="Front. Microbiol.">
        <title>Degradative Capacity of Two Strains of Rhodonia placenta: From Phenotype to Genotype.</title>
        <authorList>
            <person name="Kolle M."/>
            <person name="Horta M.A.C."/>
            <person name="Nowrousian M."/>
            <person name="Ohm R.A."/>
            <person name="Benz J.P."/>
            <person name="Pilgard A."/>
        </authorList>
    </citation>
    <scope>NUCLEOTIDE SEQUENCE</scope>
    <source>
        <strain evidence="3">FPRL280</strain>
    </source>
</reference>